<dbReference type="Proteomes" id="UP001595867">
    <property type="component" value="Unassembled WGS sequence"/>
</dbReference>
<organism evidence="2 3">
    <name type="scientific">Actinoplanes subglobosus</name>
    <dbReference type="NCBI Taxonomy" id="1547892"/>
    <lineage>
        <taxon>Bacteria</taxon>
        <taxon>Bacillati</taxon>
        <taxon>Actinomycetota</taxon>
        <taxon>Actinomycetes</taxon>
        <taxon>Micromonosporales</taxon>
        <taxon>Micromonosporaceae</taxon>
        <taxon>Actinoplanes</taxon>
    </lineage>
</organism>
<dbReference type="InterPro" id="IPR036291">
    <property type="entry name" value="NAD(P)-bd_dom_sf"/>
</dbReference>
<dbReference type="PANTHER" id="PTHR43708">
    <property type="entry name" value="CONSERVED EXPRESSED OXIDOREDUCTASE (EUROFUNG)"/>
    <property type="match status" value="1"/>
</dbReference>
<protein>
    <submittedName>
        <fullName evidence="2">Gfo/Idh/MocA family protein</fullName>
    </submittedName>
</protein>
<gene>
    <name evidence="2" type="ORF">ACFO0C_14985</name>
</gene>
<accession>A0ABV8IV79</accession>
<dbReference type="Gene3D" id="3.30.360.10">
    <property type="entry name" value="Dihydrodipicolinate Reductase, domain 2"/>
    <property type="match status" value="1"/>
</dbReference>
<dbReference type="PANTHER" id="PTHR43708:SF4">
    <property type="entry name" value="OXIDOREDUCTASE YCEM-RELATED"/>
    <property type="match status" value="1"/>
</dbReference>
<name>A0ABV8IV79_9ACTN</name>
<reference evidence="3" key="1">
    <citation type="journal article" date="2019" name="Int. J. Syst. Evol. Microbiol.">
        <title>The Global Catalogue of Microorganisms (GCM) 10K type strain sequencing project: providing services to taxonomists for standard genome sequencing and annotation.</title>
        <authorList>
            <consortium name="The Broad Institute Genomics Platform"/>
            <consortium name="The Broad Institute Genome Sequencing Center for Infectious Disease"/>
            <person name="Wu L."/>
            <person name="Ma J."/>
        </authorList>
    </citation>
    <scope>NUCLEOTIDE SEQUENCE [LARGE SCALE GENOMIC DNA]</scope>
    <source>
        <strain evidence="3">TBRC 5832</strain>
    </source>
</reference>
<feature type="domain" description="Gfo/Idh/MocA-like oxidoreductase N-terminal" evidence="1">
    <location>
        <begin position="10"/>
        <end position="124"/>
    </location>
</feature>
<keyword evidence="3" id="KW-1185">Reference proteome</keyword>
<evidence type="ECO:0000313" key="3">
    <source>
        <dbReference type="Proteomes" id="UP001595867"/>
    </source>
</evidence>
<sequence>MTVDTPSVLLIGLGLHARRIHFPLLTGLAARGRIAFRGVVDRRAAERDVREFLTESPGPPLTLVADLGPAGRLEPETESALDALVRREGITAVLVATEPLAHHRYAEWALSRGLHVLVDKPPTAHEGLVGDPARSTAMVADLLGLAETAGAARRHAAVLTQRRYHRGFRYMRALIEEVREMTGCPPTSVAIEHTDGEWRMPWEVLDQDYHPFHRGYGVLLHSGYHAVDTALWLTGVTGPGHADYQGATVQAHFTTLDDVRVALPDDRIRELLGSAPAPARAEAGSSLGEIDARLTVGLHRDGATPTVLSIAALHTSFSRRGWLDSAGRNLYVGNGRKTHETVSVQQGPFQTLRLHSYKAHVEGEQCAEDEVGGGRHWRLQVFRNASVFPDWKPVREFTLGELPADALSDRARRWLTGSGPAAADSIGTEAKQALIIDFLRAAAAGPRVPGDRLGSELGEHVVTVSIIGAAYESWASRGTLGPPAIAVKWPPVTSVGSGDKPDRRLP</sequence>
<evidence type="ECO:0000259" key="1">
    <source>
        <dbReference type="Pfam" id="PF01408"/>
    </source>
</evidence>
<proteinExistence type="predicted"/>
<dbReference type="Pfam" id="PF01408">
    <property type="entry name" value="GFO_IDH_MocA"/>
    <property type="match status" value="1"/>
</dbReference>
<dbReference type="RefSeq" id="WP_378067209.1">
    <property type="nucleotide sequence ID" value="NZ_JBHSBL010000015.1"/>
</dbReference>
<comment type="caution">
    <text evidence="2">The sequence shown here is derived from an EMBL/GenBank/DDBJ whole genome shotgun (WGS) entry which is preliminary data.</text>
</comment>
<dbReference type="EMBL" id="JBHSBL010000015">
    <property type="protein sequence ID" value="MFC4066238.1"/>
    <property type="molecule type" value="Genomic_DNA"/>
</dbReference>
<dbReference type="InterPro" id="IPR000683">
    <property type="entry name" value="Gfo/Idh/MocA-like_OxRdtase_N"/>
</dbReference>
<evidence type="ECO:0000313" key="2">
    <source>
        <dbReference type="EMBL" id="MFC4066238.1"/>
    </source>
</evidence>
<dbReference type="SUPFAM" id="SSF51735">
    <property type="entry name" value="NAD(P)-binding Rossmann-fold domains"/>
    <property type="match status" value="1"/>
</dbReference>
<dbReference type="Gene3D" id="3.40.50.720">
    <property type="entry name" value="NAD(P)-binding Rossmann-like Domain"/>
    <property type="match status" value="1"/>
</dbReference>
<dbReference type="InterPro" id="IPR051317">
    <property type="entry name" value="Gfo/Idh/MocA_oxidoreduct"/>
</dbReference>